<organism evidence="2 3">
    <name type="scientific">Protea cynaroides</name>
    <dbReference type="NCBI Taxonomy" id="273540"/>
    <lineage>
        <taxon>Eukaryota</taxon>
        <taxon>Viridiplantae</taxon>
        <taxon>Streptophyta</taxon>
        <taxon>Embryophyta</taxon>
        <taxon>Tracheophyta</taxon>
        <taxon>Spermatophyta</taxon>
        <taxon>Magnoliopsida</taxon>
        <taxon>Proteales</taxon>
        <taxon>Proteaceae</taxon>
        <taxon>Protea</taxon>
    </lineage>
</organism>
<protein>
    <submittedName>
        <fullName evidence="2">Uncharacterized protein</fullName>
    </submittedName>
</protein>
<proteinExistence type="predicted"/>
<feature type="compositionally biased region" description="Polar residues" evidence="1">
    <location>
        <begin position="107"/>
        <end position="124"/>
    </location>
</feature>
<evidence type="ECO:0000313" key="2">
    <source>
        <dbReference type="EMBL" id="KAJ4951801.1"/>
    </source>
</evidence>
<sequence>MLPPRPFEADDAHRLTHGCNPLIRCPMLLPRPFEADDAHRLTHGCNPLIRCPMLPPRPFGAEIKGTAPWIRFMESAKILELQDTVTGIADTTFEKTSPNVTYRGYGNESSSRQEGQLPSSITADSMPQHSSIFIAEHQNQSTSTGRDSDNCMGRSNSSIMAMPQSETRTALDDTFPCKAINLLVQ</sequence>
<evidence type="ECO:0000313" key="3">
    <source>
        <dbReference type="Proteomes" id="UP001141806"/>
    </source>
</evidence>
<accession>A0A9Q0GPQ2</accession>
<dbReference type="AlphaFoldDB" id="A0A9Q0GPQ2"/>
<dbReference type="Proteomes" id="UP001141806">
    <property type="component" value="Unassembled WGS sequence"/>
</dbReference>
<name>A0A9Q0GPQ2_9MAGN</name>
<keyword evidence="3" id="KW-1185">Reference proteome</keyword>
<reference evidence="2" key="1">
    <citation type="journal article" date="2023" name="Plant J.">
        <title>The genome of the king protea, Protea cynaroides.</title>
        <authorList>
            <person name="Chang J."/>
            <person name="Duong T.A."/>
            <person name="Schoeman C."/>
            <person name="Ma X."/>
            <person name="Roodt D."/>
            <person name="Barker N."/>
            <person name="Li Z."/>
            <person name="Van de Peer Y."/>
            <person name="Mizrachi E."/>
        </authorList>
    </citation>
    <scope>NUCLEOTIDE SEQUENCE</scope>
    <source>
        <tissue evidence="2">Young leaves</tissue>
    </source>
</reference>
<gene>
    <name evidence="2" type="ORF">NE237_028633</name>
</gene>
<comment type="caution">
    <text evidence="2">The sequence shown here is derived from an EMBL/GenBank/DDBJ whole genome shotgun (WGS) entry which is preliminary data.</text>
</comment>
<feature type="region of interest" description="Disordered" evidence="1">
    <location>
        <begin position="96"/>
        <end position="124"/>
    </location>
</feature>
<evidence type="ECO:0000256" key="1">
    <source>
        <dbReference type="SAM" id="MobiDB-lite"/>
    </source>
</evidence>
<dbReference type="EMBL" id="JAMYWD010000012">
    <property type="protein sequence ID" value="KAJ4951801.1"/>
    <property type="molecule type" value="Genomic_DNA"/>
</dbReference>